<dbReference type="PROSITE" id="PS50850">
    <property type="entry name" value="MFS"/>
    <property type="match status" value="1"/>
</dbReference>
<feature type="transmembrane region" description="Helical" evidence="7">
    <location>
        <begin position="224"/>
        <end position="242"/>
    </location>
</feature>
<dbReference type="Pfam" id="PF07690">
    <property type="entry name" value="MFS_1"/>
    <property type="match status" value="2"/>
</dbReference>
<feature type="transmembrane region" description="Helical" evidence="7">
    <location>
        <begin position="104"/>
        <end position="123"/>
    </location>
</feature>
<protein>
    <submittedName>
        <fullName evidence="9">MFS transporter</fullName>
    </submittedName>
</protein>
<accession>A0A8A1UEC5</accession>
<dbReference type="GO" id="GO:0022857">
    <property type="term" value="F:transmembrane transporter activity"/>
    <property type="evidence" value="ECO:0007669"/>
    <property type="project" value="InterPro"/>
</dbReference>
<dbReference type="InterPro" id="IPR020846">
    <property type="entry name" value="MFS_dom"/>
</dbReference>
<evidence type="ECO:0000313" key="9">
    <source>
        <dbReference type="EMBL" id="QST79036.1"/>
    </source>
</evidence>
<feature type="transmembrane region" description="Helical" evidence="7">
    <location>
        <begin position="254"/>
        <end position="271"/>
    </location>
</feature>
<dbReference type="SUPFAM" id="SSF103473">
    <property type="entry name" value="MFS general substrate transporter"/>
    <property type="match status" value="1"/>
</dbReference>
<dbReference type="Gene3D" id="1.20.1250.20">
    <property type="entry name" value="MFS general substrate transporter like domains"/>
    <property type="match status" value="1"/>
</dbReference>
<dbReference type="RefSeq" id="WP_100246496.1">
    <property type="nucleotide sequence ID" value="NZ_CP048261.1"/>
</dbReference>
<feature type="transmembrane region" description="Helical" evidence="7">
    <location>
        <begin position="461"/>
        <end position="481"/>
    </location>
</feature>
<keyword evidence="3 7" id="KW-1133">Transmembrane helix</keyword>
<dbReference type="InterPro" id="IPR036259">
    <property type="entry name" value="MFS_trans_sf"/>
</dbReference>
<feature type="transmembrane region" description="Helical" evidence="7">
    <location>
        <begin position="162"/>
        <end position="180"/>
    </location>
</feature>
<feature type="region of interest" description="Disordered" evidence="6">
    <location>
        <begin position="1"/>
        <end position="31"/>
    </location>
</feature>
<dbReference type="GO" id="GO:0046677">
    <property type="term" value="P:response to antibiotic"/>
    <property type="evidence" value="ECO:0007669"/>
    <property type="project" value="UniProtKB-KW"/>
</dbReference>
<keyword evidence="5" id="KW-0046">Antibiotic resistance</keyword>
<evidence type="ECO:0000256" key="4">
    <source>
        <dbReference type="ARBA" id="ARBA00023136"/>
    </source>
</evidence>
<feature type="transmembrane region" description="Helical" evidence="7">
    <location>
        <begin position="355"/>
        <end position="375"/>
    </location>
</feature>
<feature type="transmembrane region" description="Helical" evidence="7">
    <location>
        <begin position="192"/>
        <end position="212"/>
    </location>
</feature>
<sequence>MDSPLADGRPVAVGEAPPAPAPAQTPATPRPTPGKWLPLVATCLGTFMLLVYATIVTVALPQMARDLHAGFGSLQWIVDVYTLALAGLLLGMGSLGDNLGRKRLYVLGLAVFTAATLACGLAPDVGVLIAARAVQGVAGAAMFATLLPLIGLTYTGRDRAKAFAVWGAVAGAAAGIGNVAGGMLTQFLSWQWIFYGAVPVCAATIALSLKVLVNDASRPTRIDWAGIVTFTLAAIGITFGFIRGGEAGWTDTTTLLGFAVGAVLLVVFVLVERAVTHPMLPLELFRKPAFDGMLLAACGYYLAAFGFLPVLSLWLQNGVGLSSFATSLVITVQPAAFFATSALVGSALHRIPARWTLGGGSVVVGVGNLVLLMVGPGSSWPALLPGLVITGVGAGLVSPVLPAVAMSAAPAAHSGVAAAAANSARQLGLALGIALLGTFFHQYVPDSGPAPGTAYADGLDAVFLLAGVITLAAGLAAMWLLGIRGRTSKEVVGTV</sequence>
<feature type="transmembrane region" description="Helical" evidence="7">
    <location>
        <begin position="36"/>
        <end position="61"/>
    </location>
</feature>
<dbReference type="GeneID" id="66852569"/>
<feature type="compositionally biased region" description="Pro residues" evidence="6">
    <location>
        <begin position="17"/>
        <end position="31"/>
    </location>
</feature>
<feature type="transmembrane region" description="Helical" evidence="7">
    <location>
        <begin position="292"/>
        <end position="315"/>
    </location>
</feature>
<evidence type="ECO:0000256" key="3">
    <source>
        <dbReference type="ARBA" id="ARBA00022989"/>
    </source>
</evidence>
<evidence type="ECO:0000313" key="10">
    <source>
        <dbReference type="Proteomes" id="UP000011074"/>
    </source>
</evidence>
<reference evidence="9" key="2">
    <citation type="submission" date="2020-01" db="EMBL/GenBank/DDBJ databases">
        <authorList>
            <person name="Algora L."/>
            <person name="Schniete J.K."/>
            <person name="MacFadyen A."/>
            <person name="Hoskisson P.A."/>
            <person name="Hunter I.S."/>
            <person name="Herron P.R."/>
        </authorList>
    </citation>
    <scope>NUCLEOTIDE SEQUENCE</scope>
    <source>
        <strain evidence="9">ATCC 10970</strain>
    </source>
</reference>
<feature type="transmembrane region" description="Helical" evidence="7">
    <location>
        <begin position="321"/>
        <end position="343"/>
    </location>
</feature>
<dbReference type="CDD" id="cd17321">
    <property type="entry name" value="MFS_MMR_MDR_like"/>
    <property type="match status" value="1"/>
</dbReference>
<dbReference type="Proteomes" id="UP000011074">
    <property type="component" value="Chromosome"/>
</dbReference>
<organism evidence="9 10">
    <name type="scientific">Streptomyces rimosus subsp. rimosus (strain ATCC 10970 / DSM 40260 / JCM 4667 / NRRL 2234)</name>
    <dbReference type="NCBI Taxonomy" id="1265868"/>
    <lineage>
        <taxon>Bacteria</taxon>
        <taxon>Bacillati</taxon>
        <taxon>Actinomycetota</taxon>
        <taxon>Actinomycetes</taxon>
        <taxon>Kitasatosporales</taxon>
        <taxon>Streptomycetaceae</taxon>
        <taxon>Streptomyces</taxon>
    </lineage>
</organism>
<dbReference type="PRINTS" id="PR01036">
    <property type="entry name" value="TCRTETB"/>
</dbReference>
<evidence type="ECO:0000259" key="8">
    <source>
        <dbReference type="PROSITE" id="PS50850"/>
    </source>
</evidence>
<feature type="transmembrane region" description="Helical" evidence="7">
    <location>
        <begin position="387"/>
        <end position="412"/>
    </location>
</feature>
<feature type="transmembrane region" description="Helical" evidence="7">
    <location>
        <begin position="424"/>
        <end position="441"/>
    </location>
</feature>
<proteinExistence type="predicted"/>
<dbReference type="GO" id="GO:0005886">
    <property type="term" value="C:plasma membrane"/>
    <property type="evidence" value="ECO:0007669"/>
    <property type="project" value="UniProtKB-SubCell"/>
</dbReference>
<comment type="subcellular location">
    <subcellularLocation>
        <location evidence="1">Cell membrane</location>
        <topology evidence="1">Multi-pass membrane protein</topology>
    </subcellularLocation>
</comment>
<evidence type="ECO:0000256" key="7">
    <source>
        <dbReference type="SAM" id="Phobius"/>
    </source>
</evidence>
<dbReference type="InterPro" id="IPR011701">
    <property type="entry name" value="MFS"/>
</dbReference>
<dbReference type="Gene3D" id="1.20.1720.10">
    <property type="entry name" value="Multidrug resistance protein D"/>
    <property type="match status" value="1"/>
</dbReference>
<evidence type="ECO:0000256" key="5">
    <source>
        <dbReference type="ARBA" id="ARBA00023251"/>
    </source>
</evidence>
<evidence type="ECO:0000256" key="6">
    <source>
        <dbReference type="SAM" id="MobiDB-lite"/>
    </source>
</evidence>
<dbReference type="EMBL" id="CP048261">
    <property type="protein sequence ID" value="QST79036.1"/>
    <property type="molecule type" value="Genomic_DNA"/>
</dbReference>
<dbReference type="PANTHER" id="PTHR42718">
    <property type="entry name" value="MAJOR FACILITATOR SUPERFAMILY MULTIDRUG TRANSPORTER MFSC"/>
    <property type="match status" value="1"/>
</dbReference>
<gene>
    <name evidence="9" type="ORF">SRIM_001550</name>
</gene>
<evidence type="ECO:0000256" key="2">
    <source>
        <dbReference type="ARBA" id="ARBA00022692"/>
    </source>
</evidence>
<feature type="transmembrane region" description="Helical" evidence="7">
    <location>
        <begin position="73"/>
        <end position="92"/>
    </location>
</feature>
<keyword evidence="2 7" id="KW-0812">Transmembrane</keyword>
<keyword evidence="4 7" id="KW-0472">Membrane</keyword>
<reference evidence="9" key="1">
    <citation type="submission" date="2012-12" db="EMBL/GenBank/DDBJ databases">
        <authorList>
            <person name="Pethick F.E."/>
            <person name="MacFadyen A.C."/>
            <person name="Tang Z."/>
            <person name="Sangal V."/>
            <person name="Tze-Tze L."/>
            <person name="Chu J."/>
            <person name="Guo M."/>
            <person name="Kirby R."/>
            <person name="Hoskisson P.A."/>
            <person name="Herron P.R."/>
            <person name="Hunter I.S."/>
        </authorList>
    </citation>
    <scope>NUCLEOTIDE SEQUENCE</scope>
    <source>
        <strain evidence="9">ATCC 10970</strain>
    </source>
</reference>
<dbReference type="AlphaFoldDB" id="A0A8A1UEC5"/>
<name>A0A8A1UEC5_STRR1</name>
<evidence type="ECO:0000256" key="1">
    <source>
        <dbReference type="ARBA" id="ARBA00004651"/>
    </source>
</evidence>
<reference evidence="9" key="3">
    <citation type="journal article" date="2021" name="bioRxiv">
        <title>Bilateral symmetry of linear streptomycete chromosomes.</title>
        <authorList>
            <person name="Algora-Gallardo L."/>
            <person name="Schniete J.K."/>
            <person name="Mark D.R."/>
            <person name="Hunter I.S."/>
            <person name="Herron P.R."/>
        </authorList>
    </citation>
    <scope>NUCLEOTIDE SEQUENCE</scope>
    <source>
        <strain evidence="9">ATCC 10970</strain>
    </source>
</reference>
<feature type="transmembrane region" description="Helical" evidence="7">
    <location>
        <begin position="129"/>
        <end position="150"/>
    </location>
</feature>
<feature type="domain" description="Major facilitator superfamily (MFS) profile" evidence="8">
    <location>
        <begin position="38"/>
        <end position="485"/>
    </location>
</feature>
<dbReference type="PANTHER" id="PTHR42718:SF49">
    <property type="entry name" value="EXPORT PROTEIN"/>
    <property type="match status" value="1"/>
</dbReference>